<proteinExistence type="inferred from homology"/>
<evidence type="ECO:0000256" key="4">
    <source>
        <dbReference type="ARBA" id="ARBA00022490"/>
    </source>
</evidence>
<dbReference type="NCBIfam" id="TIGR00472">
    <property type="entry name" value="pheT_bact"/>
    <property type="match status" value="1"/>
</dbReference>
<comment type="cofactor">
    <cofactor evidence="15">
        <name>Mg(2+)</name>
        <dbReference type="ChEBI" id="CHEBI:18420"/>
    </cofactor>
    <text evidence="15">Binds 2 magnesium ions per tetramer.</text>
</comment>
<dbReference type="PROSITE" id="PS51483">
    <property type="entry name" value="B5"/>
    <property type="match status" value="1"/>
</dbReference>
<dbReference type="SUPFAM" id="SSF55681">
    <property type="entry name" value="Class II aaRS and biotin synthetases"/>
    <property type="match status" value="1"/>
</dbReference>
<dbReference type="AlphaFoldDB" id="A0A8J8GGU4"/>
<keyword evidence="13 15" id="KW-0030">Aminoacyl-tRNA synthetase</keyword>
<gene>
    <name evidence="15" type="primary">pheT</name>
    <name evidence="20" type="ORF">HR057_07105</name>
</gene>
<evidence type="ECO:0000256" key="15">
    <source>
        <dbReference type="HAMAP-Rule" id="MF_00283"/>
    </source>
</evidence>
<dbReference type="GO" id="GO:0016740">
    <property type="term" value="F:transferase activity"/>
    <property type="evidence" value="ECO:0007669"/>
    <property type="project" value="UniProtKB-ARBA"/>
</dbReference>
<dbReference type="Gene3D" id="3.50.40.10">
    <property type="entry name" value="Phenylalanyl-trna Synthetase, Chain B, domain 3"/>
    <property type="match status" value="1"/>
</dbReference>
<dbReference type="EMBL" id="JABTTE010000007">
    <property type="protein sequence ID" value="NSL51538.1"/>
    <property type="molecule type" value="Genomic_DNA"/>
</dbReference>
<dbReference type="Gene3D" id="3.30.70.380">
    <property type="entry name" value="Ferrodoxin-fold anticodon-binding domain"/>
    <property type="match status" value="1"/>
</dbReference>
<dbReference type="SUPFAM" id="SSF46955">
    <property type="entry name" value="Putative DNA-binding domain"/>
    <property type="match status" value="1"/>
</dbReference>
<reference evidence="20" key="1">
    <citation type="submission" date="2020-06" db="EMBL/GenBank/DDBJ databases">
        <title>A novel thermopfilic bacterium from Erzurum, Turkey.</title>
        <authorList>
            <person name="Adiguzel A."/>
            <person name="Ay H."/>
            <person name="Baltaci M.O."/>
        </authorList>
    </citation>
    <scope>NUCLEOTIDE SEQUENCE</scope>
    <source>
        <strain evidence="20">P2</strain>
    </source>
</reference>
<dbReference type="InterPro" id="IPR041616">
    <property type="entry name" value="PheRS_beta_core"/>
</dbReference>
<organism evidence="20 21">
    <name type="scientific">Calidifontibacillus erzurumensis</name>
    <dbReference type="NCBI Taxonomy" id="2741433"/>
    <lineage>
        <taxon>Bacteria</taxon>
        <taxon>Bacillati</taxon>
        <taxon>Bacillota</taxon>
        <taxon>Bacilli</taxon>
        <taxon>Bacillales</taxon>
        <taxon>Bacillaceae</taxon>
        <taxon>Calidifontibacillus/Schinkia group</taxon>
        <taxon>Calidifontibacillus</taxon>
    </lineage>
</organism>
<feature type="domain" description="TRNA-binding" evidence="17">
    <location>
        <begin position="40"/>
        <end position="155"/>
    </location>
</feature>
<keyword evidence="7 15" id="KW-0479">Metal-binding</keyword>
<dbReference type="PROSITE" id="PS51447">
    <property type="entry name" value="FDX_ACB"/>
    <property type="match status" value="1"/>
</dbReference>
<evidence type="ECO:0000313" key="21">
    <source>
        <dbReference type="Proteomes" id="UP000625804"/>
    </source>
</evidence>
<dbReference type="InterPro" id="IPR045060">
    <property type="entry name" value="Phe-tRNA-ligase_IIc_bsu"/>
</dbReference>
<comment type="catalytic activity">
    <reaction evidence="14 15">
        <text>tRNA(Phe) + L-phenylalanine + ATP = L-phenylalanyl-tRNA(Phe) + AMP + diphosphate + H(+)</text>
        <dbReference type="Rhea" id="RHEA:19413"/>
        <dbReference type="Rhea" id="RHEA-COMP:9668"/>
        <dbReference type="Rhea" id="RHEA-COMP:9699"/>
        <dbReference type="ChEBI" id="CHEBI:15378"/>
        <dbReference type="ChEBI" id="CHEBI:30616"/>
        <dbReference type="ChEBI" id="CHEBI:33019"/>
        <dbReference type="ChEBI" id="CHEBI:58095"/>
        <dbReference type="ChEBI" id="CHEBI:78442"/>
        <dbReference type="ChEBI" id="CHEBI:78531"/>
        <dbReference type="ChEBI" id="CHEBI:456215"/>
        <dbReference type="EC" id="6.1.1.20"/>
    </reaction>
</comment>
<dbReference type="FunFam" id="3.30.70.380:FF:000001">
    <property type="entry name" value="Phenylalanine--tRNA ligase beta subunit"/>
    <property type="match status" value="1"/>
</dbReference>
<evidence type="ECO:0000259" key="19">
    <source>
        <dbReference type="PROSITE" id="PS51483"/>
    </source>
</evidence>
<dbReference type="InterPro" id="IPR004532">
    <property type="entry name" value="Phe-tRNA-ligase_IIc_bsu_bact"/>
</dbReference>
<comment type="similarity">
    <text evidence="2 15">Belongs to the phenylalanyl-tRNA synthetase beta subunit family. Type 1 subfamily.</text>
</comment>
<dbReference type="GO" id="GO:0140096">
    <property type="term" value="F:catalytic activity, acting on a protein"/>
    <property type="evidence" value="ECO:0007669"/>
    <property type="project" value="UniProtKB-ARBA"/>
</dbReference>
<dbReference type="SUPFAM" id="SSF50249">
    <property type="entry name" value="Nucleic acid-binding proteins"/>
    <property type="match status" value="1"/>
</dbReference>
<dbReference type="Proteomes" id="UP000625804">
    <property type="component" value="Unassembled WGS sequence"/>
</dbReference>
<dbReference type="InterPro" id="IPR012340">
    <property type="entry name" value="NA-bd_OB-fold"/>
</dbReference>
<keyword evidence="21" id="KW-1185">Reference proteome</keyword>
<dbReference type="RefSeq" id="WP_173730745.1">
    <property type="nucleotide sequence ID" value="NZ_JABTTE010000007.1"/>
</dbReference>
<dbReference type="SMART" id="SM00874">
    <property type="entry name" value="B5"/>
    <property type="match status" value="1"/>
</dbReference>
<comment type="subunit">
    <text evidence="3 15">Tetramer of two alpha and two beta subunits.</text>
</comment>
<dbReference type="InterPro" id="IPR045864">
    <property type="entry name" value="aa-tRNA-synth_II/BPL/LPL"/>
</dbReference>
<dbReference type="SMART" id="SM00896">
    <property type="entry name" value="FDX-ACB"/>
    <property type="match status" value="1"/>
</dbReference>
<feature type="binding site" evidence="15">
    <location>
        <position position="468"/>
    </location>
    <ligand>
        <name>Mg(2+)</name>
        <dbReference type="ChEBI" id="CHEBI:18420"/>
        <note>shared with alpha subunit</note>
    </ligand>
</feature>
<evidence type="ECO:0000256" key="16">
    <source>
        <dbReference type="PROSITE-ProRule" id="PRU00209"/>
    </source>
</evidence>
<evidence type="ECO:0000256" key="13">
    <source>
        <dbReference type="ARBA" id="ARBA00023146"/>
    </source>
</evidence>
<dbReference type="InterPro" id="IPR036690">
    <property type="entry name" value="Fdx_antiC-bd_sf"/>
</dbReference>
<dbReference type="InterPro" id="IPR005146">
    <property type="entry name" value="B3/B4_tRNA-bd"/>
</dbReference>
<evidence type="ECO:0000256" key="11">
    <source>
        <dbReference type="ARBA" id="ARBA00022884"/>
    </source>
</evidence>
<dbReference type="PANTHER" id="PTHR10947">
    <property type="entry name" value="PHENYLALANYL-TRNA SYNTHETASE BETA CHAIN AND LEUCINE-RICH REPEAT-CONTAINING PROTEIN 47"/>
    <property type="match status" value="1"/>
</dbReference>
<evidence type="ECO:0000256" key="1">
    <source>
        <dbReference type="ARBA" id="ARBA00004496"/>
    </source>
</evidence>
<evidence type="ECO:0000313" key="20">
    <source>
        <dbReference type="EMBL" id="NSL51538.1"/>
    </source>
</evidence>
<feature type="domain" description="FDX-ACB" evidence="18">
    <location>
        <begin position="714"/>
        <end position="807"/>
    </location>
</feature>
<feature type="binding site" evidence="15">
    <location>
        <position position="471"/>
    </location>
    <ligand>
        <name>Mg(2+)</name>
        <dbReference type="ChEBI" id="CHEBI:18420"/>
        <note>shared with alpha subunit</note>
    </ligand>
</feature>
<dbReference type="GO" id="GO:0000287">
    <property type="term" value="F:magnesium ion binding"/>
    <property type="evidence" value="ECO:0007669"/>
    <property type="project" value="UniProtKB-UniRule"/>
</dbReference>
<dbReference type="Gene3D" id="3.30.56.10">
    <property type="match status" value="2"/>
</dbReference>
<evidence type="ECO:0000256" key="2">
    <source>
        <dbReference type="ARBA" id="ARBA00008653"/>
    </source>
</evidence>
<dbReference type="CDD" id="cd00769">
    <property type="entry name" value="PheRS_beta_core"/>
    <property type="match status" value="1"/>
</dbReference>
<dbReference type="GO" id="GO:0004826">
    <property type="term" value="F:phenylalanine-tRNA ligase activity"/>
    <property type="evidence" value="ECO:0007669"/>
    <property type="project" value="UniProtKB-UniRule"/>
</dbReference>
<feature type="domain" description="B5" evidence="19">
    <location>
        <begin position="409"/>
        <end position="484"/>
    </location>
</feature>
<dbReference type="FunFam" id="2.40.50.140:FF:000045">
    <property type="entry name" value="Phenylalanine--tRNA ligase beta subunit"/>
    <property type="match status" value="1"/>
</dbReference>
<keyword evidence="4 15" id="KW-0963">Cytoplasm</keyword>
<keyword evidence="8 15" id="KW-0547">Nucleotide-binding</keyword>
<evidence type="ECO:0000256" key="9">
    <source>
        <dbReference type="ARBA" id="ARBA00022840"/>
    </source>
</evidence>
<evidence type="ECO:0000256" key="8">
    <source>
        <dbReference type="ARBA" id="ARBA00022741"/>
    </source>
</evidence>
<dbReference type="PROSITE" id="PS50886">
    <property type="entry name" value="TRBD"/>
    <property type="match status" value="1"/>
</dbReference>
<dbReference type="Gene3D" id="3.30.930.10">
    <property type="entry name" value="Bira Bifunctional Protein, Domain 2"/>
    <property type="match status" value="1"/>
</dbReference>
<dbReference type="InterPro" id="IPR020825">
    <property type="entry name" value="Phe-tRNA_synthase-like_B3/B4"/>
</dbReference>
<dbReference type="Pfam" id="PF03147">
    <property type="entry name" value="FDX-ACB"/>
    <property type="match status" value="1"/>
</dbReference>
<dbReference type="InterPro" id="IPR009061">
    <property type="entry name" value="DNA-bd_dom_put_sf"/>
</dbReference>
<dbReference type="PANTHER" id="PTHR10947:SF0">
    <property type="entry name" value="PHENYLALANINE--TRNA LIGASE BETA SUBUNIT"/>
    <property type="match status" value="1"/>
</dbReference>
<dbReference type="SUPFAM" id="SSF54991">
    <property type="entry name" value="Anticodon-binding domain of PheRS"/>
    <property type="match status" value="1"/>
</dbReference>
<dbReference type="GO" id="GO:0009328">
    <property type="term" value="C:phenylalanine-tRNA ligase complex"/>
    <property type="evidence" value="ECO:0007669"/>
    <property type="project" value="TreeGrafter"/>
</dbReference>
<evidence type="ECO:0000256" key="6">
    <source>
        <dbReference type="ARBA" id="ARBA00022598"/>
    </source>
</evidence>
<dbReference type="InterPro" id="IPR005147">
    <property type="entry name" value="tRNA_synthase_B5-dom"/>
</dbReference>
<dbReference type="Pfam" id="PF01588">
    <property type="entry name" value="tRNA_bind"/>
    <property type="match status" value="1"/>
</dbReference>
<dbReference type="GO" id="GO:0000049">
    <property type="term" value="F:tRNA binding"/>
    <property type="evidence" value="ECO:0007669"/>
    <property type="project" value="UniProtKB-UniRule"/>
</dbReference>
<dbReference type="EC" id="6.1.1.20" evidence="15"/>
<dbReference type="GO" id="GO:0005524">
    <property type="term" value="F:ATP binding"/>
    <property type="evidence" value="ECO:0007669"/>
    <property type="project" value="UniProtKB-UniRule"/>
</dbReference>
<evidence type="ECO:0000256" key="12">
    <source>
        <dbReference type="ARBA" id="ARBA00022917"/>
    </source>
</evidence>
<comment type="caution">
    <text evidence="20">The sequence shown here is derived from an EMBL/GenBank/DDBJ whole genome shotgun (WGS) entry which is preliminary data.</text>
</comment>
<evidence type="ECO:0000256" key="14">
    <source>
        <dbReference type="ARBA" id="ARBA00049255"/>
    </source>
</evidence>
<dbReference type="SMART" id="SM00873">
    <property type="entry name" value="B3_4"/>
    <property type="match status" value="1"/>
</dbReference>
<keyword evidence="10 15" id="KW-0460">Magnesium</keyword>
<keyword evidence="12 15" id="KW-0648">Protein biosynthesis</keyword>
<dbReference type="InterPro" id="IPR033714">
    <property type="entry name" value="tRNA_bind_bactPheRS"/>
</dbReference>
<dbReference type="HAMAP" id="MF_00283">
    <property type="entry name" value="Phe_tRNA_synth_beta1"/>
    <property type="match status" value="1"/>
</dbReference>
<dbReference type="InterPro" id="IPR005121">
    <property type="entry name" value="Fdx_antiC-bd"/>
</dbReference>
<evidence type="ECO:0000259" key="17">
    <source>
        <dbReference type="PROSITE" id="PS50886"/>
    </source>
</evidence>
<dbReference type="GO" id="GO:0006432">
    <property type="term" value="P:phenylalanyl-tRNA aminoacylation"/>
    <property type="evidence" value="ECO:0007669"/>
    <property type="project" value="UniProtKB-UniRule"/>
</dbReference>
<keyword evidence="9 15" id="KW-0067">ATP-binding</keyword>
<evidence type="ECO:0000256" key="3">
    <source>
        <dbReference type="ARBA" id="ARBA00011209"/>
    </source>
</evidence>
<keyword evidence="6 15" id="KW-0436">Ligase</keyword>
<keyword evidence="11 16" id="KW-0694">RNA-binding</keyword>
<accession>A0A8J8GGU4</accession>
<dbReference type="SUPFAM" id="SSF56037">
    <property type="entry name" value="PheT/TilS domain"/>
    <property type="match status" value="1"/>
</dbReference>
<sequence>MLVSYNWLKDYVDLSDITAEELADKITKAGIEVEQVEVLNKGIQGVVIGHVLECAKHPQADKLRICQVDLGEDGPKQIICGAPNVAAGQKVIVAKIGAVLPGNFKIKKAKLRGEESNGMICSLQELGIESKFVPKEYSEGIFVFPFDVEVGSDPLEYLNLHDKVLELSLTPNRSDALSMLGVAYEVAAILGRSVKLPKPAVTETKEKASDYITVSIDAKEDCPYYAARLVKGVKIGPSPLWMQMRLMAAGIRPINNVVDITNYVLIEYGQPLHAFDYDRLGSKEILVRRAKQGEKLVTLDNQERTLKEEQLVITNGTEPVALAGVMGGANSEVHEGTVNVLIESAVFNGQTIRRASKDHGLRSEASIRFEKGIDPLMTKEACDRAALLMAELCGGEILEGVVEANYLDKEPVKVSISTDRINQVLGTSIATEEIANIFARLQFEYTEQNGEFTVTAPSRRRDISIPEDLIEEVARLYGYDFIPTTLPIGDATPGKLTDYQRKRRKVRSFLEGAGMTEAVTYSLTSSEKAEWFKDETTKATPIRLSMPMSEERSTLRLSLIPHLLESISHNNARQIDDVALYEIGKVYISEEKINAELPIERENLAGAITGLWHSHSWQGEKKAVDFFVAKGILEGLFSKLGLEDRIVYEQGKKDGLHPGRTAILKLDGEYLGYVGQVHPEKQKELDLNPTYVFELNLHKLLNTDVDAIKYEAIPRFPSISRDIALVVDADVLAGQVQDVIKEAGSNLLKEVKIFDLYEGEHLEKGKKSIAFSLRYFDPEKTLTDEEVAKAHEKVLKAVEEKLGAVLRG</sequence>
<name>A0A8J8GGU4_9BACI</name>
<evidence type="ECO:0000256" key="5">
    <source>
        <dbReference type="ARBA" id="ARBA00022555"/>
    </source>
</evidence>
<dbReference type="FunFam" id="3.30.930.10:FF:000022">
    <property type="entry name" value="Phenylalanine--tRNA ligase beta subunit"/>
    <property type="match status" value="1"/>
</dbReference>
<dbReference type="CDD" id="cd02796">
    <property type="entry name" value="tRNA_bind_bactPheRS"/>
    <property type="match status" value="1"/>
</dbReference>
<comment type="subcellular location">
    <subcellularLocation>
        <location evidence="1 15">Cytoplasm</location>
    </subcellularLocation>
</comment>
<protein>
    <recommendedName>
        <fullName evidence="15">Phenylalanine--tRNA ligase beta subunit</fullName>
        <ecNumber evidence="15">6.1.1.20</ecNumber>
    </recommendedName>
    <alternativeName>
        <fullName evidence="15">Phenylalanyl-tRNA synthetase beta subunit</fullName>
        <shortName evidence="15">PheRS</shortName>
    </alternativeName>
</protein>
<dbReference type="Pfam" id="PF03484">
    <property type="entry name" value="B5"/>
    <property type="match status" value="1"/>
</dbReference>
<keyword evidence="5 16" id="KW-0820">tRNA-binding</keyword>
<dbReference type="FunFam" id="3.50.40.10:FF:000001">
    <property type="entry name" value="Phenylalanine--tRNA ligase beta subunit"/>
    <property type="match status" value="1"/>
</dbReference>
<dbReference type="FunFam" id="3.30.56.10:FF:000002">
    <property type="entry name" value="Phenylalanine--tRNA ligase beta subunit"/>
    <property type="match status" value="1"/>
</dbReference>
<dbReference type="NCBIfam" id="NF045760">
    <property type="entry name" value="YtpR"/>
    <property type="match status" value="1"/>
</dbReference>
<dbReference type="Pfam" id="PF17759">
    <property type="entry name" value="tRNA_synthFbeta"/>
    <property type="match status" value="1"/>
</dbReference>
<feature type="binding site" evidence="15">
    <location>
        <position position="462"/>
    </location>
    <ligand>
        <name>Mg(2+)</name>
        <dbReference type="ChEBI" id="CHEBI:18420"/>
        <note>shared with alpha subunit</note>
    </ligand>
</feature>
<dbReference type="InterPro" id="IPR002547">
    <property type="entry name" value="tRNA-bd_dom"/>
</dbReference>
<evidence type="ECO:0000256" key="10">
    <source>
        <dbReference type="ARBA" id="ARBA00022842"/>
    </source>
</evidence>
<dbReference type="Gene3D" id="2.40.50.140">
    <property type="entry name" value="Nucleic acid-binding proteins"/>
    <property type="match status" value="1"/>
</dbReference>
<dbReference type="Pfam" id="PF03483">
    <property type="entry name" value="B3_4"/>
    <property type="match status" value="1"/>
</dbReference>
<feature type="binding site" evidence="15">
    <location>
        <position position="472"/>
    </location>
    <ligand>
        <name>Mg(2+)</name>
        <dbReference type="ChEBI" id="CHEBI:18420"/>
        <note>shared with alpha subunit</note>
    </ligand>
</feature>
<evidence type="ECO:0000259" key="18">
    <source>
        <dbReference type="PROSITE" id="PS51447"/>
    </source>
</evidence>
<evidence type="ECO:0000256" key="7">
    <source>
        <dbReference type="ARBA" id="ARBA00022723"/>
    </source>
</evidence>